<dbReference type="InterPro" id="IPR000160">
    <property type="entry name" value="GGDEF_dom"/>
</dbReference>
<feature type="transmembrane region" description="Helical" evidence="3">
    <location>
        <begin position="188"/>
        <end position="210"/>
    </location>
</feature>
<keyword evidence="3" id="KW-1133">Transmembrane helix</keyword>
<dbReference type="Gene3D" id="3.30.70.270">
    <property type="match status" value="1"/>
</dbReference>
<protein>
    <recommendedName>
        <fullName evidence="1">diguanylate cyclase</fullName>
        <ecNumber evidence="1">2.7.7.65</ecNumber>
    </recommendedName>
</protein>
<proteinExistence type="predicted"/>
<feature type="transmembrane region" description="Helical" evidence="3">
    <location>
        <begin position="36"/>
        <end position="57"/>
    </location>
</feature>
<evidence type="ECO:0000256" key="3">
    <source>
        <dbReference type="SAM" id="Phobius"/>
    </source>
</evidence>
<dbReference type="EMBL" id="JACGXG010000008">
    <property type="protein sequence ID" value="MBA8853117.1"/>
    <property type="molecule type" value="Genomic_DNA"/>
</dbReference>
<comment type="catalytic activity">
    <reaction evidence="2">
        <text>2 GTP = 3',3'-c-di-GMP + 2 diphosphate</text>
        <dbReference type="Rhea" id="RHEA:24898"/>
        <dbReference type="ChEBI" id="CHEBI:33019"/>
        <dbReference type="ChEBI" id="CHEBI:37565"/>
        <dbReference type="ChEBI" id="CHEBI:58805"/>
        <dbReference type="EC" id="2.7.7.65"/>
    </reaction>
</comment>
<comment type="caution">
    <text evidence="5">The sequence shown here is derived from an EMBL/GenBank/DDBJ whole genome shotgun (WGS) entry which is preliminary data.</text>
</comment>
<name>A0ABR6AUG9_9HYPH</name>
<dbReference type="NCBIfam" id="TIGR00254">
    <property type="entry name" value="GGDEF"/>
    <property type="match status" value="1"/>
</dbReference>
<dbReference type="SMART" id="SM00267">
    <property type="entry name" value="GGDEF"/>
    <property type="match status" value="1"/>
</dbReference>
<accession>A0ABR6AUG9</accession>
<feature type="domain" description="GGDEF" evidence="4">
    <location>
        <begin position="251"/>
        <end position="381"/>
    </location>
</feature>
<dbReference type="InterPro" id="IPR043128">
    <property type="entry name" value="Rev_trsase/Diguanyl_cyclase"/>
</dbReference>
<dbReference type="CDD" id="cd01949">
    <property type="entry name" value="GGDEF"/>
    <property type="match status" value="1"/>
</dbReference>
<evidence type="ECO:0000313" key="6">
    <source>
        <dbReference type="Proteomes" id="UP000578622"/>
    </source>
</evidence>
<dbReference type="InterPro" id="IPR029787">
    <property type="entry name" value="Nucleotide_cyclase"/>
</dbReference>
<organism evidence="5 6">
    <name type="scientific">Brucella intermedia</name>
    <dbReference type="NCBI Taxonomy" id="94625"/>
    <lineage>
        <taxon>Bacteria</taxon>
        <taxon>Pseudomonadati</taxon>
        <taxon>Pseudomonadota</taxon>
        <taxon>Alphaproteobacteria</taxon>
        <taxon>Hyphomicrobiales</taxon>
        <taxon>Brucellaceae</taxon>
        <taxon>Brucella/Ochrobactrum group</taxon>
        <taxon>Brucella</taxon>
    </lineage>
</organism>
<feature type="transmembrane region" description="Helical" evidence="3">
    <location>
        <begin position="6"/>
        <end position="29"/>
    </location>
</feature>
<evidence type="ECO:0000256" key="1">
    <source>
        <dbReference type="ARBA" id="ARBA00012528"/>
    </source>
</evidence>
<sequence length="395" mass="42926">MTDQGQFVKFVPPLIVLLFAATMSGVWTLDTKRRHLLFFGLSFGCFAMGLLVPISGISDSLALTSPIATALHFMGGWLLCEGVMMRMGMRYSRVAPRLIGLGLLAAMVFFIANDTGYARIAPAVHLSLGSLMAVLCIQARDLACRSSIDRVLFGALLLLTVHFYVQAGMALGLPDEIVQPSELIHTRYWQGVMIFGSFAGVFAGLVLLAVTTSDVVEELQAERDTDPLTGVLNRRGLERRARMRLAEVQRGDHGVIIADIDHFKSINDALGHATGDQVLVEFARILQTIAAETTIVGRIGGEEFVLLVRGDAETCERLGNLLCGRVARHQFLMLSGRQLTCSFGIAMVRGGETLWETAARADLALMRGKHRGRNRVAVEGLEFPSAKQGALLLTG</sequence>
<feature type="transmembrane region" description="Helical" evidence="3">
    <location>
        <begin position="94"/>
        <end position="112"/>
    </location>
</feature>
<keyword evidence="3" id="KW-0812">Transmembrane</keyword>
<dbReference type="PANTHER" id="PTHR45138">
    <property type="entry name" value="REGULATORY COMPONENTS OF SENSORY TRANSDUCTION SYSTEM"/>
    <property type="match status" value="1"/>
</dbReference>
<feature type="transmembrane region" description="Helical" evidence="3">
    <location>
        <begin position="151"/>
        <end position="173"/>
    </location>
</feature>
<dbReference type="Proteomes" id="UP000578622">
    <property type="component" value="Unassembled WGS sequence"/>
</dbReference>
<dbReference type="EC" id="2.7.7.65" evidence="1"/>
<dbReference type="SUPFAM" id="SSF55073">
    <property type="entry name" value="Nucleotide cyclase"/>
    <property type="match status" value="1"/>
</dbReference>
<gene>
    <name evidence="5" type="ORF">FHW20_004093</name>
</gene>
<dbReference type="Pfam" id="PF00990">
    <property type="entry name" value="GGDEF"/>
    <property type="match status" value="1"/>
</dbReference>
<reference evidence="5 6" key="1">
    <citation type="submission" date="2020-07" db="EMBL/GenBank/DDBJ databases">
        <title>Genomic Encyclopedia of Type Strains, Phase IV (KMG-V): Genome sequencing to study the core and pangenomes of soil and plant-associated prokaryotes.</title>
        <authorList>
            <person name="Whitman W."/>
        </authorList>
    </citation>
    <scope>NUCLEOTIDE SEQUENCE [LARGE SCALE GENOMIC DNA]</scope>
    <source>
        <strain evidence="5 6">RH4WT92</strain>
    </source>
</reference>
<dbReference type="PROSITE" id="PS50887">
    <property type="entry name" value="GGDEF"/>
    <property type="match status" value="1"/>
</dbReference>
<evidence type="ECO:0000259" key="4">
    <source>
        <dbReference type="PROSITE" id="PS50887"/>
    </source>
</evidence>
<keyword evidence="6" id="KW-1185">Reference proteome</keyword>
<keyword evidence="3" id="KW-0472">Membrane</keyword>
<feature type="transmembrane region" description="Helical" evidence="3">
    <location>
        <begin position="118"/>
        <end position="139"/>
    </location>
</feature>
<evidence type="ECO:0000313" key="5">
    <source>
        <dbReference type="EMBL" id="MBA8853117.1"/>
    </source>
</evidence>
<dbReference type="InterPro" id="IPR050469">
    <property type="entry name" value="Diguanylate_Cyclase"/>
</dbReference>
<evidence type="ECO:0000256" key="2">
    <source>
        <dbReference type="ARBA" id="ARBA00034247"/>
    </source>
</evidence>
<feature type="transmembrane region" description="Helical" evidence="3">
    <location>
        <begin position="63"/>
        <end position="82"/>
    </location>
</feature>
<dbReference type="PANTHER" id="PTHR45138:SF9">
    <property type="entry name" value="DIGUANYLATE CYCLASE DGCM-RELATED"/>
    <property type="match status" value="1"/>
</dbReference>